<proteinExistence type="predicted"/>
<comment type="caution">
    <text evidence="2">The sequence shown here is derived from an EMBL/GenBank/DDBJ whole genome shotgun (WGS) entry which is preliminary data.</text>
</comment>
<gene>
    <name evidence="2" type="ORF">S01H1_54545</name>
</gene>
<dbReference type="Pfam" id="PF19543">
    <property type="entry name" value="GH123_N"/>
    <property type="match status" value="1"/>
</dbReference>
<reference evidence="2" key="1">
    <citation type="journal article" date="2014" name="Front. Microbiol.">
        <title>High frequency of phylogenetically diverse reductive dehalogenase-homologous genes in deep subseafloor sedimentary metagenomes.</title>
        <authorList>
            <person name="Kawai M."/>
            <person name="Futagami T."/>
            <person name="Toyoda A."/>
            <person name="Takaki Y."/>
            <person name="Nishi S."/>
            <person name="Hori S."/>
            <person name="Arai W."/>
            <person name="Tsubouchi T."/>
            <person name="Morono Y."/>
            <person name="Uchiyama I."/>
            <person name="Ito T."/>
            <person name="Fujiyama A."/>
            <person name="Inagaki F."/>
            <person name="Takami H."/>
        </authorList>
    </citation>
    <scope>NUCLEOTIDE SEQUENCE</scope>
    <source>
        <strain evidence="2">Expedition CK06-06</strain>
    </source>
</reference>
<feature type="domain" description="Glycoside hydrolase 123-like N-terminal" evidence="1">
    <location>
        <begin position="84"/>
        <end position="151"/>
    </location>
</feature>
<evidence type="ECO:0000313" key="2">
    <source>
        <dbReference type="EMBL" id="GAG18132.1"/>
    </source>
</evidence>
<feature type="non-terminal residue" evidence="2">
    <location>
        <position position="1"/>
    </location>
</feature>
<dbReference type="Gene3D" id="2.60.40.1180">
    <property type="entry name" value="Golgi alpha-mannosidase II"/>
    <property type="match status" value="1"/>
</dbReference>
<organism evidence="2">
    <name type="scientific">marine sediment metagenome</name>
    <dbReference type="NCBI Taxonomy" id="412755"/>
    <lineage>
        <taxon>unclassified sequences</taxon>
        <taxon>metagenomes</taxon>
        <taxon>ecological metagenomes</taxon>
    </lineage>
</organism>
<dbReference type="EMBL" id="BARS01035404">
    <property type="protein sequence ID" value="GAG18132.1"/>
    <property type="molecule type" value="Genomic_DNA"/>
</dbReference>
<name>X0W491_9ZZZZ</name>
<dbReference type="InterPro" id="IPR013780">
    <property type="entry name" value="Glyco_hydro_b"/>
</dbReference>
<dbReference type="InterPro" id="IPR045711">
    <property type="entry name" value="GH123-like_N"/>
</dbReference>
<protein>
    <recommendedName>
        <fullName evidence="1">Glycoside hydrolase 123-like N-terminal domain-containing protein</fullName>
    </recommendedName>
</protein>
<dbReference type="AlphaFoldDB" id="X0W491"/>
<accession>X0W491</accession>
<sequence>GEQYSWALEDFEGGYLDLTSLARVRAELMGRQWGLIPLFLPEIKGGAARTPERTRELLALLLPHGTRFWIGACHRETLLAALDVVDEFGLVEAEFLPYWSNENVLKADAEDLIVSAYTREDKGALVIVSNLGDEDREARVALELAALGLEGQPTVEDVLDGADVRLQGTTLEVSVPARDFRLILLGLR</sequence>
<evidence type="ECO:0000259" key="1">
    <source>
        <dbReference type="Pfam" id="PF19543"/>
    </source>
</evidence>